<dbReference type="RefSeq" id="WP_156203235.1">
    <property type="nucleotide sequence ID" value="NZ_CP046457.1"/>
</dbReference>
<evidence type="ECO:0000256" key="5">
    <source>
        <dbReference type="ARBA" id="ARBA00023027"/>
    </source>
</evidence>
<feature type="domain" description="RCK C-terminal" evidence="8">
    <location>
        <begin position="141"/>
        <end position="221"/>
    </location>
</feature>
<dbReference type="SUPFAM" id="SSF51735">
    <property type="entry name" value="NAD(P)-binding Rossmann-fold domains"/>
    <property type="match status" value="2"/>
</dbReference>
<protein>
    <recommendedName>
        <fullName evidence="1">Trk system potassium uptake protein TrkA</fullName>
    </recommendedName>
</protein>
<dbReference type="NCBIfam" id="NF007031">
    <property type="entry name" value="PRK09496.1-2"/>
    <property type="match status" value="1"/>
</dbReference>
<feature type="domain" description="RCK C-terminal" evidence="8">
    <location>
        <begin position="365"/>
        <end position="446"/>
    </location>
</feature>
<dbReference type="InterPro" id="IPR036721">
    <property type="entry name" value="RCK_C_sf"/>
</dbReference>
<dbReference type="PROSITE" id="PS51202">
    <property type="entry name" value="RCK_C"/>
    <property type="match status" value="2"/>
</dbReference>
<dbReference type="AlphaFoldDB" id="A0A6I6DDH2"/>
<dbReference type="Pfam" id="PF02080">
    <property type="entry name" value="TrkA_C"/>
    <property type="match status" value="2"/>
</dbReference>
<dbReference type="PANTHER" id="PTHR43833:SF5">
    <property type="entry name" value="TRK SYSTEM POTASSIUM UPTAKE PROTEIN TRKA"/>
    <property type="match status" value="1"/>
</dbReference>
<evidence type="ECO:0000313" key="9">
    <source>
        <dbReference type="EMBL" id="QGT99326.1"/>
    </source>
</evidence>
<evidence type="ECO:0000256" key="6">
    <source>
        <dbReference type="ARBA" id="ARBA00023065"/>
    </source>
</evidence>
<sequence>MKSIIIGAGKVGFSIAQLLSSEDHDVVIIEHDEDRIEILDELLDVKVIKGSGSSWSTLEAAGVKKASMVVAVTEIDEVNMISCLLAKQYGVETTIARVRNPEYTETPHFSPEALLGIDLIINPERVTAMEIAKIIRVPEALNVDYYADNKVQLVELVVDENSPIAGTKLKFLETTHYVIVSIIRKHRMLVPTGEDIIYAGDHIYVMAKTKEMPQVIKALGIKRKKIENITILGGGRTGWYLAHILEKQKVPVNTKIIEKNYKKAQNIAGRLEKTLVIYGDGSDLQLLESENIGKSDLLIAVTSDDKINLLSSLIGKNLGVKKTISQIKRTDVMPLVEQVGIDIILSPRILTAGAILKYTRQGDIISVTVLGEDRAEMIELIAQPKSIAVNKPLKKLRFPNGSVVGAIVRGDSVIVPTGDSIIEPYDQLMMFTLPKSVHKVEKLFINGGKKF</sequence>
<keyword evidence="3" id="KW-0633">Potassium transport</keyword>
<dbReference type="GO" id="GO:0005886">
    <property type="term" value="C:plasma membrane"/>
    <property type="evidence" value="ECO:0007669"/>
    <property type="project" value="InterPro"/>
</dbReference>
<dbReference type="Gene3D" id="3.30.70.1450">
    <property type="entry name" value="Regulator of K+ conductance, C-terminal domain"/>
    <property type="match status" value="2"/>
</dbReference>
<evidence type="ECO:0000256" key="4">
    <source>
        <dbReference type="ARBA" id="ARBA00022958"/>
    </source>
</evidence>
<dbReference type="PRINTS" id="PR00335">
    <property type="entry name" value="KUPTAKETRKA"/>
</dbReference>
<name>A0A6I6DDH2_9FIRM</name>
<dbReference type="Gene3D" id="3.40.50.720">
    <property type="entry name" value="NAD(P)-binding Rossmann-like Domain"/>
    <property type="match status" value="2"/>
</dbReference>
<reference evidence="10" key="1">
    <citation type="journal article" date="2019" name="Microbiology">
        <title>Complete Genome Sequence of an Uncultured Bacterium of the Candidate Phylum Bipolaricaulota.</title>
        <authorList>
            <person name="Kadnikov V.V."/>
            <person name="Mardanov A.V."/>
            <person name="Beletsky A.V."/>
            <person name="Frank Y.A."/>
            <person name="Karnachuk O.V."/>
            <person name="Ravin N.V."/>
        </authorList>
    </citation>
    <scope>NUCLEOTIDE SEQUENCE [LARGE SCALE GENOMIC DNA]</scope>
</reference>
<dbReference type="InterPro" id="IPR036291">
    <property type="entry name" value="NAD(P)-bd_dom_sf"/>
</dbReference>
<dbReference type="Pfam" id="PF02254">
    <property type="entry name" value="TrkA_N"/>
    <property type="match status" value="2"/>
</dbReference>
<keyword evidence="5" id="KW-0520">NAD</keyword>
<dbReference type="NCBIfam" id="NF007041">
    <property type="entry name" value="PRK09496.3-4"/>
    <property type="match status" value="1"/>
</dbReference>
<dbReference type="InterPro" id="IPR050721">
    <property type="entry name" value="Trk_Ktr_HKT_K-transport"/>
</dbReference>
<dbReference type="InterPro" id="IPR006036">
    <property type="entry name" value="K_uptake_TrkA"/>
</dbReference>
<dbReference type="PROSITE" id="PS51201">
    <property type="entry name" value="RCK_N"/>
    <property type="match status" value="2"/>
</dbReference>
<dbReference type="NCBIfam" id="NF007039">
    <property type="entry name" value="PRK09496.3-2"/>
    <property type="match status" value="1"/>
</dbReference>
<accession>A0A6I6DDH2</accession>
<keyword evidence="2" id="KW-0813">Transport</keyword>
<organism evidence="9 10">
    <name type="scientific">Candidatus Syntrophocurvum alkaliphilum</name>
    <dbReference type="NCBI Taxonomy" id="2293317"/>
    <lineage>
        <taxon>Bacteria</taxon>
        <taxon>Bacillati</taxon>
        <taxon>Bacillota</taxon>
        <taxon>Clostridia</taxon>
        <taxon>Eubacteriales</taxon>
        <taxon>Syntrophomonadaceae</taxon>
        <taxon>Candidatus Syntrophocurvum</taxon>
    </lineage>
</organism>
<dbReference type="InterPro" id="IPR006037">
    <property type="entry name" value="RCK_C"/>
</dbReference>
<evidence type="ECO:0000313" key="10">
    <source>
        <dbReference type="Proteomes" id="UP000426444"/>
    </source>
</evidence>
<feature type="domain" description="RCK N-terminal" evidence="7">
    <location>
        <begin position="226"/>
        <end position="345"/>
    </location>
</feature>
<dbReference type="SUPFAM" id="SSF116726">
    <property type="entry name" value="TrkA C-terminal domain-like"/>
    <property type="match status" value="2"/>
</dbReference>
<keyword evidence="10" id="KW-1185">Reference proteome</keyword>
<keyword evidence="4" id="KW-0630">Potassium</keyword>
<dbReference type="Proteomes" id="UP000426444">
    <property type="component" value="Chromosome"/>
</dbReference>
<evidence type="ECO:0000256" key="2">
    <source>
        <dbReference type="ARBA" id="ARBA00022448"/>
    </source>
</evidence>
<dbReference type="NCBIfam" id="NF007034">
    <property type="entry name" value="PRK09496.2-1"/>
    <property type="match status" value="1"/>
</dbReference>
<evidence type="ECO:0000256" key="3">
    <source>
        <dbReference type="ARBA" id="ARBA00022538"/>
    </source>
</evidence>
<dbReference type="KEGG" id="salq:SYNTR_0733"/>
<feature type="domain" description="RCK N-terminal" evidence="7">
    <location>
        <begin position="1"/>
        <end position="121"/>
    </location>
</feature>
<proteinExistence type="predicted"/>
<dbReference type="OrthoDB" id="9775180at2"/>
<keyword evidence="6" id="KW-0406">Ion transport</keyword>
<dbReference type="GO" id="GO:0015079">
    <property type="term" value="F:potassium ion transmembrane transporter activity"/>
    <property type="evidence" value="ECO:0007669"/>
    <property type="project" value="InterPro"/>
</dbReference>
<evidence type="ECO:0000259" key="7">
    <source>
        <dbReference type="PROSITE" id="PS51201"/>
    </source>
</evidence>
<gene>
    <name evidence="9" type="ORF">SYNTR_0733</name>
</gene>
<evidence type="ECO:0000259" key="8">
    <source>
        <dbReference type="PROSITE" id="PS51202"/>
    </source>
</evidence>
<dbReference type="NCBIfam" id="NF007032">
    <property type="entry name" value="PRK09496.1-4"/>
    <property type="match status" value="1"/>
</dbReference>
<dbReference type="InterPro" id="IPR003148">
    <property type="entry name" value="RCK_N"/>
</dbReference>
<dbReference type="PANTHER" id="PTHR43833">
    <property type="entry name" value="POTASSIUM CHANNEL PROTEIN 2-RELATED-RELATED"/>
    <property type="match status" value="1"/>
</dbReference>
<evidence type="ECO:0000256" key="1">
    <source>
        <dbReference type="ARBA" id="ARBA00017378"/>
    </source>
</evidence>
<dbReference type="EMBL" id="CP046457">
    <property type="protein sequence ID" value="QGT99326.1"/>
    <property type="molecule type" value="Genomic_DNA"/>
</dbReference>